<comment type="caution">
    <text evidence="2">Lacks conserved residue(s) required for the propagation of feature annotation.</text>
</comment>
<dbReference type="InterPro" id="IPR011344">
    <property type="entry name" value="ssDNA-bd"/>
</dbReference>
<keyword evidence="5" id="KW-1185">Reference proteome</keyword>
<dbReference type="HOGENOM" id="CLU_078758_1_3_11"/>
<evidence type="ECO:0000256" key="3">
    <source>
        <dbReference type="RuleBase" id="RU000524"/>
    </source>
</evidence>
<accession>A0A066YRZ6</accession>
<gene>
    <name evidence="4" type="ORF">KCH_54790</name>
</gene>
<evidence type="ECO:0000256" key="2">
    <source>
        <dbReference type="HAMAP-Rule" id="MF_00984"/>
    </source>
</evidence>
<protein>
    <recommendedName>
        <fullName evidence="2 3">Single-stranded DNA-binding protein</fullName>
        <shortName evidence="2">SSB</shortName>
    </recommendedName>
</protein>
<dbReference type="HAMAP" id="MF_00984">
    <property type="entry name" value="SSB"/>
    <property type="match status" value="1"/>
</dbReference>
<dbReference type="PROSITE" id="PS50935">
    <property type="entry name" value="SSB"/>
    <property type="match status" value="1"/>
</dbReference>
<proteinExistence type="inferred from homology"/>
<evidence type="ECO:0000256" key="1">
    <source>
        <dbReference type="ARBA" id="ARBA00023125"/>
    </source>
</evidence>
<dbReference type="eggNOG" id="COG0629">
    <property type="taxonomic scope" value="Bacteria"/>
</dbReference>
<dbReference type="Proteomes" id="UP000027178">
    <property type="component" value="Unassembled WGS sequence"/>
</dbReference>
<comment type="caution">
    <text evidence="4">The sequence shown here is derived from an EMBL/GenBank/DDBJ whole genome shotgun (WGS) entry which is preliminary data.</text>
</comment>
<dbReference type="GO" id="GO:0009295">
    <property type="term" value="C:nucleoid"/>
    <property type="evidence" value="ECO:0007669"/>
    <property type="project" value="TreeGrafter"/>
</dbReference>
<dbReference type="EMBL" id="JNBY01000103">
    <property type="protein sequence ID" value="KDN82744.1"/>
    <property type="molecule type" value="Genomic_DNA"/>
</dbReference>
<dbReference type="NCBIfam" id="TIGR00621">
    <property type="entry name" value="ssb"/>
    <property type="match status" value="1"/>
</dbReference>
<reference evidence="4 5" key="1">
    <citation type="submission" date="2014-05" db="EMBL/GenBank/DDBJ databases">
        <title>Draft Genome Sequence of Kitasatospora cheerisanensis KCTC 2395.</title>
        <authorList>
            <person name="Nam D.H."/>
        </authorList>
    </citation>
    <scope>NUCLEOTIDE SEQUENCE [LARGE SCALE GENOMIC DNA]</scope>
    <source>
        <strain evidence="4 5">KCTC 2395</strain>
    </source>
</reference>
<dbReference type="GO" id="GO:0003697">
    <property type="term" value="F:single-stranded DNA binding"/>
    <property type="evidence" value="ECO:0007669"/>
    <property type="project" value="UniProtKB-UniRule"/>
</dbReference>
<dbReference type="PATRIC" id="fig|1348663.4.peg.5301"/>
<dbReference type="CDD" id="cd04496">
    <property type="entry name" value="SSB_OBF"/>
    <property type="match status" value="1"/>
</dbReference>
<name>A0A066YRZ6_9ACTN</name>
<evidence type="ECO:0000313" key="5">
    <source>
        <dbReference type="Proteomes" id="UP000027178"/>
    </source>
</evidence>
<sequence length="211" mass="22117">MDGALVTMVGNAASNVTYRETTGGVAVASFRLAATERRYDRERGDWADGETTWVTVVAWRRLAVNLVGSVNKGDPVVVSGRLRVREWGEEASRRTEVEIDARAVGHDLTRGTSTFRRAVEARPADAKAAAAQGSSPGEWPVAAAGGAGRGGSRAVCLVEEAVPEWIVRAVAARREAEATAGATAPAAGAAAARRVARAVGRPGLRGREARM</sequence>
<dbReference type="PANTHER" id="PTHR10302:SF27">
    <property type="entry name" value="SINGLE-STRANDED DNA-BINDING PROTEIN"/>
    <property type="match status" value="1"/>
</dbReference>
<dbReference type="InterPro" id="IPR000424">
    <property type="entry name" value="Primosome_PriB/ssb"/>
</dbReference>
<dbReference type="AlphaFoldDB" id="A0A066YRZ6"/>
<dbReference type="Pfam" id="PF00436">
    <property type="entry name" value="SSB"/>
    <property type="match status" value="1"/>
</dbReference>
<dbReference type="SUPFAM" id="SSF50249">
    <property type="entry name" value="Nucleic acid-binding proteins"/>
    <property type="match status" value="1"/>
</dbReference>
<organism evidence="4 5">
    <name type="scientific">Kitasatospora cheerisanensis KCTC 2395</name>
    <dbReference type="NCBI Taxonomy" id="1348663"/>
    <lineage>
        <taxon>Bacteria</taxon>
        <taxon>Bacillati</taxon>
        <taxon>Actinomycetota</taxon>
        <taxon>Actinomycetes</taxon>
        <taxon>Kitasatosporales</taxon>
        <taxon>Streptomycetaceae</taxon>
        <taxon>Kitasatospora</taxon>
    </lineage>
</organism>
<dbReference type="PANTHER" id="PTHR10302">
    <property type="entry name" value="SINGLE-STRANDED DNA-BINDING PROTEIN"/>
    <property type="match status" value="1"/>
</dbReference>
<dbReference type="RefSeq" id="WP_063750181.1">
    <property type="nucleotide sequence ID" value="NZ_KK853997.1"/>
</dbReference>
<keyword evidence="1 2" id="KW-0238">DNA-binding</keyword>
<dbReference type="InterPro" id="IPR012340">
    <property type="entry name" value="NA-bd_OB-fold"/>
</dbReference>
<evidence type="ECO:0000313" key="4">
    <source>
        <dbReference type="EMBL" id="KDN82744.1"/>
    </source>
</evidence>
<comment type="subunit">
    <text evidence="2">Homotetramer.</text>
</comment>
<dbReference type="OrthoDB" id="4427276at2"/>
<dbReference type="GO" id="GO:0006260">
    <property type="term" value="P:DNA replication"/>
    <property type="evidence" value="ECO:0007669"/>
    <property type="project" value="InterPro"/>
</dbReference>
<dbReference type="Gene3D" id="2.40.50.140">
    <property type="entry name" value="Nucleic acid-binding proteins"/>
    <property type="match status" value="1"/>
</dbReference>